<reference evidence="2 3" key="1">
    <citation type="submission" date="2024-04" db="EMBL/GenBank/DDBJ databases">
        <title>Flavobacterium sp. DGU38 16S ribosomal RNA gene Genome sequencing and assembly.</title>
        <authorList>
            <person name="Park S."/>
        </authorList>
    </citation>
    <scope>NUCLEOTIDE SEQUENCE [LARGE SCALE GENOMIC DNA]</scope>
    <source>
        <strain evidence="2 3">DGU38</strain>
    </source>
</reference>
<evidence type="ECO:0000313" key="2">
    <source>
        <dbReference type="EMBL" id="MEL1252577.1"/>
    </source>
</evidence>
<protein>
    <recommendedName>
        <fullName evidence="4">Outer membrane protein assembly factor BamA</fullName>
    </recommendedName>
</protein>
<name>A0ABU9ILK5_9FLAO</name>
<sequence length="567" mass="65864">MKQLIQIFLFYLISLPAYTQSFNLKIQGTNKTENTIIDSLNYIQKHPNTKSLTTEIITSIEKLHKKGYLDVKTLENNKTNDSTYTCKLSIGKQIKHTYIYIGRNHSFFKDTEIQKDTVIIPYNETENYLNQKIIDAEKLGFSLSKIKLENIRRKDLIIYADLFLNPEKKRLLNSIIVNYTNDNRKDYFPKGHLKQLNKKYINKTFNQKTVKELYDDINNFGIVNQSKYPEILFTNDSTKIYIYIEKRKANNFDGYIGFSNDENKKINLNGYLDITLLNTLLAGEQFSLYWKSDGNQQKTFNTKLEIPYIFKSPLGIKAQLNIFKQDSTFQNTKTAIDLGYYLNYNTKIYIGYQTTESSDIQNTNSTTISDFKSSFTTSTFDYIKTDPVNYLLPKKASLNLLLAFGKRNTNNQPETVTSSNQFYTNLNYSYNFELNQKNFININSQNFYLSSKNYIANELFRFGGINSIRGFLENSLQANLFLSILTEYRYLVSKKLYINSILDYGVYQDLTRSENKTKLNKLTGIGLGTTIQTTSGILKINITNSITDEQNLKLYNTIVNICYNVKF</sequence>
<comment type="caution">
    <text evidence="2">The sequence shown here is derived from an EMBL/GenBank/DDBJ whole genome shotgun (WGS) entry which is preliminary data.</text>
</comment>
<organism evidence="2 3">
    <name type="scientific">Flavobacterium calami</name>
    <dbReference type="NCBI Taxonomy" id="3139144"/>
    <lineage>
        <taxon>Bacteria</taxon>
        <taxon>Pseudomonadati</taxon>
        <taxon>Bacteroidota</taxon>
        <taxon>Flavobacteriia</taxon>
        <taxon>Flavobacteriales</taxon>
        <taxon>Flavobacteriaceae</taxon>
        <taxon>Flavobacterium</taxon>
    </lineage>
</organism>
<keyword evidence="1" id="KW-0732">Signal</keyword>
<keyword evidence="3" id="KW-1185">Reference proteome</keyword>
<proteinExistence type="predicted"/>
<feature type="chain" id="PRO_5045373872" description="Outer membrane protein assembly factor BamA" evidence="1">
    <location>
        <begin position="20"/>
        <end position="567"/>
    </location>
</feature>
<dbReference type="Proteomes" id="UP001485226">
    <property type="component" value="Unassembled WGS sequence"/>
</dbReference>
<feature type="signal peptide" evidence="1">
    <location>
        <begin position="1"/>
        <end position="19"/>
    </location>
</feature>
<accession>A0ABU9ILK5</accession>
<dbReference type="EMBL" id="JBBYHS010000002">
    <property type="protein sequence ID" value="MEL1252577.1"/>
    <property type="molecule type" value="Genomic_DNA"/>
</dbReference>
<gene>
    <name evidence="2" type="ORF">AAEO57_02215</name>
</gene>
<dbReference type="Gene3D" id="2.40.160.50">
    <property type="entry name" value="membrane protein fhac: a member of the omp85/tpsb transporter family"/>
    <property type="match status" value="1"/>
</dbReference>
<evidence type="ECO:0000313" key="3">
    <source>
        <dbReference type="Proteomes" id="UP001485226"/>
    </source>
</evidence>
<evidence type="ECO:0000256" key="1">
    <source>
        <dbReference type="SAM" id="SignalP"/>
    </source>
</evidence>
<dbReference type="RefSeq" id="WP_341689107.1">
    <property type="nucleotide sequence ID" value="NZ_JBBYHS010000002.1"/>
</dbReference>
<evidence type="ECO:0008006" key="4">
    <source>
        <dbReference type="Google" id="ProtNLM"/>
    </source>
</evidence>